<dbReference type="InterPro" id="IPR042070">
    <property type="entry name" value="PucR_C-HTH_sf"/>
</dbReference>
<organism evidence="2 3">
    <name type="scientific">Streptococcus parasuis</name>
    <dbReference type="NCBI Taxonomy" id="1501662"/>
    <lineage>
        <taxon>Bacteria</taxon>
        <taxon>Bacillati</taxon>
        <taxon>Bacillota</taxon>
        <taxon>Bacilli</taxon>
        <taxon>Lactobacillales</taxon>
        <taxon>Streptococcaceae</taxon>
        <taxon>Streptococcus</taxon>
    </lineage>
</organism>
<dbReference type="SUPFAM" id="SSF46689">
    <property type="entry name" value="Homeodomain-like"/>
    <property type="match status" value="1"/>
</dbReference>
<dbReference type="PANTHER" id="PTHR33744">
    <property type="entry name" value="CARBOHYDRATE DIACID REGULATOR"/>
    <property type="match status" value="1"/>
</dbReference>
<dbReference type="Proteomes" id="UP000291525">
    <property type="component" value="Unassembled WGS sequence"/>
</dbReference>
<dbReference type="PANTHER" id="PTHR33744:SF15">
    <property type="entry name" value="CARBOHYDRATE DIACID REGULATOR"/>
    <property type="match status" value="1"/>
</dbReference>
<feature type="domain" description="PucR C-terminal helix-turn-helix" evidence="1">
    <location>
        <begin position="227"/>
        <end position="276"/>
    </location>
</feature>
<dbReference type="RefSeq" id="WP_130555361.1">
    <property type="nucleotide sequence ID" value="NZ_SHGT01000045.1"/>
</dbReference>
<evidence type="ECO:0000313" key="3">
    <source>
        <dbReference type="Proteomes" id="UP000291525"/>
    </source>
</evidence>
<protein>
    <submittedName>
        <fullName evidence="2">PucR family transcriptional regulator</fullName>
    </submittedName>
</protein>
<reference evidence="2 3" key="1">
    <citation type="submission" date="2019-02" db="EMBL/GenBank/DDBJ databases">
        <title>First genome of the species Streptococcus parasuis.</title>
        <authorList>
            <person name="Stevens M.J.A."/>
            <person name="Stephan R."/>
        </authorList>
    </citation>
    <scope>NUCLEOTIDE SEQUENCE [LARGE SCALE GENOMIC DNA]</scope>
    <source>
        <strain evidence="2 3">4253</strain>
    </source>
</reference>
<dbReference type="Gene3D" id="1.10.10.2840">
    <property type="entry name" value="PucR C-terminal helix-turn-helix domain"/>
    <property type="match status" value="1"/>
</dbReference>
<dbReference type="OrthoDB" id="9792148at2"/>
<dbReference type="EMBL" id="SHGT01000045">
    <property type="protein sequence ID" value="TAA10438.1"/>
    <property type="molecule type" value="Genomic_DNA"/>
</dbReference>
<proteinExistence type="predicted"/>
<dbReference type="InterPro" id="IPR051448">
    <property type="entry name" value="CdaR-like_regulators"/>
</dbReference>
<gene>
    <name evidence="2" type="ORF">EXW74_07505</name>
</gene>
<dbReference type="Pfam" id="PF13556">
    <property type="entry name" value="HTH_30"/>
    <property type="match status" value="1"/>
</dbReference>
<comment type="caution">
    <text evidence="2">The sequence shown here is derived from an EMBL/GenBank/DDBJ whole genome shotgun (WGS) entry which is preliminary data.</text>
</comment>
<dbReference type="AlphaFoldDB" id="A0A4Q8L0I1"/>
<name>A0A4Q8L0I1_9STRE</name>
<dbReference type="InterPro" id="IPR009057">
    <property type="entry name" value="Homeodomain-like_sf"/>
</dbReference>
<sequence length="284" mass="33158">MDRDSVLAFFPQGRWNERNANGDDITIDVPGMGYFSFDRMTLTEREKLLIELLQNQAETYARSPWQSYFENDGIRPTTFSLLQVLHVHIWSSIDQEGQTAWLDMMKQLLPNLQASYSPESNHHIFILDQSTLLDVREILGDTLATMEFDFGLRMTIFLGQLWPEWLESQWPLLIQAEQDLFRKWCAGHQQSFLLTFSYLYLWSGQSYPQLQSGLRQLISNQQMEAIIEALWEEGAVLTKAAQKLYIHRNTLQYRLDKWQEMTGLQLKDLNDLAICHQAILGMSI</sequence>
<accession>A0A4Q8L0I1</accession>
<evidence type="ECO:0000313" key="2">
    <source>
        <dbReference type="EMBL" id="TAA10438.1"/>
    </source>
</evidence>
<dbReference type="InterPro" id="IPR025736">
    <property type="entry name" value="PucR_C-HTH_dom"/>
</dbReference>
<evidence type="ECO:0000259" key="1">
    <source>
        <dbReference type="Pfam" id="PF13556"/>
    </source>
</evidence>